<evidence type="ECO:0000313" key="1">
    <source>
        <dbReference type="EMBL" id="SIN81466.1"/>
    </source>
</evidence>
<evidence type="ECO:0000313" key="2">
    <source>
        <dbReference type="Proteomes" id="UP000184932"/>
    </source>
</evidence>
<keyword evidence="2" id="KW-1185">Reference proteome</keyword>
<dbReference type="EMBL" id="FSRL01000001">
    <property type="protein sequence ID" value="SIN81466.1"/>
    <property type="molecule type" value="Genomic_DNA"/>
</dbReference>
<proteinExistence type="predicted"/>
<dbReference type="AlphaFoldDB" id="A0A1N6EEN4"/>
<protein>
    <submittedName>
        <fullName evidence="1">Uncharacterized protein</fullName>
    </submittedName>
</protein>
<sequence>MRWMVLALALAGCNTVKEDLQGHSVRKAEALGYTFNVFADGPDFQVVRTNFGRPNSRTYPEAVALAVRQATGCEVSVGSLSGDYNLTRGKMRCP</sequence>
<name>A0A1N6EEN4_9RHOB</name>
<gene>
    <name evidence="1" type="ORF">SAMN05444002_0678</name>
</gene>
<accession>A0A1N6EEN4</accession>
<dbReference type="OrthoDB" id="7859824at2"/>
<reference evidence="2" key="1">
    <citation type="submission" date="2016-11" db="EMBL/GenBank/DDBJ databases">
        <authorList>
            <person name="Varghese N."/>
            <person name="Submissions S."/>
        </authorList>
    </citation>
    <scope>NUCLEOTIDE SEQUENCE [LARGE SCALE GENOMIC DNA]</scope>
    <source>
        <strain evidence="2">DSM 29440</strain>
    </source>
</reference>
<dbReference type="Proteomes" id="UP000184932">
    <property type="component" value="Unassembled WGS sequence"/>
</dbReference>
<organism evidence="1 2">
    <name type="scientific">Vannielia litorea</name>
    <dbReference type="NCBI Taxonomy" id="1217970"/>
    <lineage>
        <taxon>Bacteria</taxon>
        <taxon>Pseudomonadati</taxon>
        <taxon>Pseudomonadota</taxon>
        <taxon>Alphaproteobacteria</taxon>
        <taxon>Rhodobacterales</taxon>
        <taxon>Paracoccaceae</taxon>
        <taxon>Vannielia</taxon>
    </lineage>
</organism>
<dbReference type="RefSeq" id="WP_074254837.1">
    <property type="nucleotide sequence ID" value="NZ_FSRL01000001.1"/>
</dbReference>
<dbReference type="STRING" id="1217970.SAMN05444002_0678"/>